<evidence type="ECO:0000313" key="2">
    <source>
        <dbReference type="EMBL" id="CAA9209683.1"/>
    </source>
</evidence>
<protein>
    <submittedName>
        <fullName evidence="2">Uncharacterized protein</fullName>
    </submittedName>
</protein>
<feature type="non-terminal residue" evidence="2">
    <location>
        <position position="1"/>
    </location>
</feature>
<feature type="region of interest" description="Disordered" evidence="1">
    <location>
        <begin position="1"/>
        <end position="54"/>
    </location>
</feature>
<feature type="non-terminal residue" evidence="2">
    <location>
        <position position="54"/>
    </location>
</feature>
<reference evidence="2" key="1">
    <citation type="submission" date="2020-02" db="EMBL/GenBank/DDBJ databases">
        <authorList>
            <person name="Meier V. D."/>
        </authorList>
    </citation>
    <scope>NUCLEOTIDE SEQUENCE</scope>
    <source>
        <strain evidence="2">AVDCRST_MAG77</strain>
    </source>
</reference>
<dbReference type="AlphaFoldDB" id="A0A6J4GYR4"/>
<dbReference type="EMBL" id="CADCTC010000001">
    <property type="protein sequence ID" value="CAA9209683.1"/>
    <property type="molecule type" value="Genomic_DNA"/>
</dbReference>
<sequence length="54" mass="6293">EAPATRRYVGRRRRDLCRGRTASARAARGRHRDRPLLRVPGRRRPQLGPPQRPL</sequence>
<accession>A0A6J4GYR4</accession>
<name>A0A6J4GYR4_9CHLR</name>
<proteinExistence type="predicted"/>
<organism evidence="2">
    <name type="scientific">uncultured Chloroflexota bacterium</name>
    <dbReference type="NCBI Taxonomy" id="166587"/>
    <lineage>
        <taxon>Bacteria</taxon>
        <taxon>Bacillati</taxon>
        <taxon>Chloroflexota</taxon>
        <taxon>environmental samples</taxon>
    </lineage>
</organism>
<evidence type="ECO:0000256" key="1">
    <source>
        <dbReference type="SAM" id="MobiDB-lite"/>
    </source>
</evidence>
<gene>
    <name evidence="2" type="ORF">AVDCRST_MAG77-1967</name>
</gene>